<keyword evidence="2" id="KW-1185">Reference proteome</keyword>
<dbReference type="OrthoDB" id="2661796at2"/>
<gene>
    <name evidence="1" type="ORF">F0L17_07420</name>
</gene>
<evidence type="ECO:0000313" key="1">
    <source>
        <dbReference type="EMBL" id="MTE18963.1"/>
    </source>
</evidence>
<protein>
    <submittedName>
        <fullName evidence="1">Uncharacterized protein</fullName>
    </submittedName>
</protein>
<dbReference type="Proteomes" id="UP000473014">
    <property type="component" value="Unassembled WGS sequence"/>
</dbReference>
<accession>A0A6G2BA74</accession>
<comment type="caution">
    <text evidence="1">The sequence shown here is derived from an EMBL/GenBank/DDBJ whole genome shotgun (WGS) entry which is preliminary data.</text>
</comment>
<organism evidence="1 2">
    <name type="scientific">Streptomyces taklimakanensis</name>
    <dbReference type="NCBI Taxonomy" id="2569853"/>
    <lineage>
        <taxon>Bacteria</taxon>
        <taxon>Bacillati</taxon>
        <taxon>Actinomycetota</taxon>
        <taxon>Actinomycetes</taxon>
        <taxon>Kitasatosporales</taxon>
        <taxon>Streptomycetaceae</taxon>
        <taxon>Streptomyces</taxon>
    </lineage>
</organism>
<dbReference type="EMBL" id="WIXO01000001">
    <property type="protein sequence ID" value="MTE18963.1"/>
    <property type="molecule type" value="Genomic_DNA"/>
</dbReference>
<dbReference type="AlphaFoldDB" id="A0A6G2BA74"/>
<evidence type="ECO:0000313" key="2">
    <source>
        <dbReference type="Proteomes" id="UP000473014"/>
    </source>
</evidence>
<reference evidence="1 2" key="1">
    <citation type="submission" date="2019-11" db="EMBL/GenBank/DDBJ databases">
        <authorList>
            <person name="Yuan L."/>
        </authorList>
    </citation>
    <scope>NUCLEOTIDE SEQUENCE [LARGE SCALE GENOMIC DNA]</scope>
    <source>
        <strain evidence="1 2">TRM43335</strain>
    </source>
</reference>
<sequence>MQSSAQVGVAGSGYSITIRNNSQIDNSRAIVFQQDPETPSEVASLAWLSKMCHKNTQVTYNWTLNFNFVWGQNGNLKPGVSYQAGGSIPADLTANNQVTLDYVDGGFEFGPTSAGPSQGSLLIHESDNVPGAGNIDQGSVGIGMFGKGTFVRPTQPTGMSGGIQFGIHPEYWVAFGSYEEGEVVDTSVLYYPEQVMFSGNMFHADCAFDGQKWSISYS</sequence>
<name>A0A6G2BA74_9ACTN</name>
<proteinExistence type="predicted"/>